<proteinExistence type="predicted"/>
<dbReference type="Pfam" id="PF06114">
    <property type="entry name" value="Peptidase_M78"/>
    <property type="match status" value="1"/>
</dbReference>
<organism evidence="2 3">
    <name type="scientific">Microvirga mediterraneensis</name>
    <dbReference type="NCBI Taxonomy" id="2754695"/>
    <lineage>
        <taxon>Bacteria</taxon>
        <taxon>Pseudomonadati</taxon>
        <taxon>Pseudomonadota</taxon>
        <taxon>Alphaproteobacteria</taxon>
        <taxon>Hyphomicrobiales</taxon>
        <taxon>Methylobacteriaceae</taxon>
        <taxon>Microvirga</taxon>
    </lineage>
</organism>
<sequence>MSRRRAEIEQVAEEILREHVAGDGPTDPVQLANRMGVRIFNSKFSEPGIHGLIARRGGASTIYVDVDDRPVRKRFTVAHELGHFVLHLAAGEGEFIDDEDNFRTITDPDEPWNEERRREWEANVFAAAILMPSSVVRDRWPEIRDVDGMAEWFQVSRQAMALRLNQLGLIDQ</sequence>
<dbReference type="AlphaFoldDB" id="A0A838BVM5"/>
<dbReference type="PANTHER" id="PTHR43236:SF2">
    <property type="entry name" value="BLL0069 PROTEIN"/>
    <property type="match status" value="1"/>
</dbReference>
<protein>
    <submittedName>
        <fullName evidence="2">ImmA/IrrE family metallo-endopeptidase</fullName>
    </submittedName>
</protein>
<keyword evidence="3" id="KW-1185">Reference proteome</keyword>
<evidence type="ECO:0000259" key="1">
    <source>
        <dbReference type="Pfam" id="PF06114"/>
    </source>
</evidence>
<dbReference type="InterPro" id="IPR052345">
    <property type="entry name" value="Rad_response_metalloprotease"/>
</dbReference>
<accession>A0A838BVM5</accession>
<dbReference type="PANTHER" id="PTHR43236">
    <property type="entry name" value="ANTITOXIN HIGA1"/>
    <property type="match status" value="1"/>
</dbReference>
<dbReference type="EMBL" id="JACDXJ010000002">
    <property type="protein sequence ID" value="MBA1158923.1"/>
    <property type="molecule type" value="Genomic_DNA"/>
</dbReference>
<comment type="caution">
    <text evidence="2">The sequence shown here is derived from an EMBL/GenBank/DDBJ whole genome shotgun (WGS) entry which is preliminary data.</text>
</comment>
<dbReference type="InterPro" id="IPR010359">
    <property type="entry name" value="IrrE_HExxH"/>
</dbReference>
<dbReference type="Proteomes" id="UP000572984">
    <property type="component" value="Unassembled WGS sequence"/>
</dbReference>
<dbReference type="RefSeq" id="WP_181054516.1">
    <property type="nucleotide sequence ID" value="NZ_JACDXJ010000002.1"/>
</dbReference>
<evidence type="ECO:0000313" key="2">
    <source>
        <dbReference type="EMBL" id="MBA1158923.1"/>
    </source>
</evidence>
<name>A0A838BVM5_9HYPH</name>
<reference evidence="2 3" key="1">
    <citation type="submission" date="2020-07" db="EMBL/GenBank/DDBJ databases">
        <title>Draft genome and description of Microvirga mediterraneensis Marseille-Q2068 sp. nov.</title>
        <authorList>
            <person name="Boxberger M."/>
        </authorList>
    </citation>
    <scope>NUCLEOTIDE SEQUENCE [LARGE SCALE GENOMIC DNA]</scope>
    <source>
        <strain evidence="2 3">Marseille-Q2068</strain>
    </source>
</reference>
<evidence type="ECO:0000313" key="3">
    <source>
        <dbReference type="Proteomes" id="UP000572984"/>
    </source>
</evidence>
<gene>
    <name evidence="2" type="ORF">H0S73_22750</name>
</gene>
<dbReference type="Gene3D" id="1.10.10.2910">
    <property type="match status" value="1"/>
</dbReference>
<feature type="domain" description="IrrE N-terminal-like" evidence="1">
    <location>
        <begin position="32"/>
        <end position="165"/>
    </location>
</feature>